<proteinExistence type="predicted"/>
<accession>A0A5P1E2Y7</accession>
<organism evidence="3 4">
    <name type="scientific">Asparagus officinalis</name>
    <name type="common">Garden asparagus</name>
    <dbReference type="NCBI Taxonomy" id="4686"/>
    <lineage>
        <taxon>Eukaryota</taxon>
        <taxon>Viridiplantae</taxon>
        <taxon>Streptophyta</taxon>
        <taxon>Embryophyta</taxon>
        <taxon>Tracheophyta</taxon>
        <taxon>Spermatophyta</taxon>
        <taxon>Magnoliopsida</taxon>
        <taxon>Liliopsida</taxon>
        <taxon>Asparagales</taxon>
        <taxon>Asparagaceae</taxon>
        <taxon>Asparagoideae</taxon>
        <taxon>Asparagus</taxon>
    </lineage>
</organism>
<name>A0A5P1E2Y7_ASPOF</name>
<evidence type="ECO:0000313" key="3">
    <source>
        <dbReference type="EMBL" id="ONK55867.1"/>
    </source>
</evidence>
<protein>
    <submittedName>
        <fullName evidence="3">Uncharacterized protein</fullName>
    </submittedName>
</protein>
<evidence type="ECO:0000256" key="2">
    <source>
        <dbReference type="SAM" id="SignalP"/>
    </source>
</evidence>
<keyword evidence="4" id="KW-1185">Reference proteome</keyword>
<feature type="signal peptide" evidence="2">
    <location>
        <begin position="1"/>
        <end position="26"/>
    </location>
</feature>
<dbReference type="AlphaFoldDB" id="A0A5P1E2Y7"/>
<evidence type="ECO:0000313" key="4">
    <source>
        <dbReference type="Proteomes" id="UP000243459"/>
    </source>
</evidence>
<gene>
    <name evidence="3" type="ORF">A4U43_C10F1780</name>
</gene>
<sequence length="131" mass="14337">MPSSPNPSILLLTLTLTLLLLPLARSEDFICPAPSTGSARSCPINCFRPDPVCGVDGVTSAARGRLRRAQRGASAGLPGRQRTAPESSLRPGLPPPPHRLAHRPRILRPLRVPLKFVVWLFFLHLISIIWL</sequence>
<reference evidence="4" key="1">
    <citation type="journal article" date="2017" name="Nat. Commun.">
        <title>The asparagus genome sheds light on the origin and evolution of a young Y chromosome.</title>
        <authorList>
            <person name="Harkess A."/>
            <person name="Zhou J."/>
            <person name="Xu C."/>
            <person name="Bowers J.E."/>
            <person name="Van der Hulst R."/>
            <person name="Ayyampalayam S."/>
            <person name="Mercati F."/>
            <person name="Riccardi P."/>
            <person name="McKain M.R."/>
            <person name="Kakrana A."/>
            <person name="Tang H."/>
            <person name="Ray J."/>
            <person name="Groenendijk J."/>
            <person name="Arikit S."/>
            <person name="Mathioni S.M."/>
            <person name="Nakano M."/>
            <person name="Shan H."/>
            <person name="Telgmann-Rauber A."/>
            <person name="Kanno A."/>
            <person name="Yue Z."/>
            <person name="Chen H."/>
            <person name="Li W."/>
            <person name="Chen Y."/>
            <person name="Xu X."/>
            <person name="Zhang Y."/>
            <person name="Luo S."/>
            <person name="Chen H."/>
            <person name="Gao J."/>
            <person name="Mao Z."/>
            <person name="Pires J.C."/>
            <person name="Luo M."/>
            <person name="Kudrna D."/>
            <person name="Wing R.A."/>
            <person name="Meyers B.C."/>
            <person name="Yi K."/>
            <person name="Kong H."/>
            <person name="Lavrijsen P."/>
            <person name="Sunseri F."/>
            <person name="Falavigna A."/>
            <person name="Ye Y."/>
            <person name="Leebens-Mack J.H."/>
            <person name="Chen G."/>
        </authorList>
    </citation>
    <scope>NUCLEOTIDE SEQUENCE [LARGE SCALE GENOMIC DNA]</scope>
    <source>
        <strain evidence="4">cv. DH0086</strain>
    </source>
</reference>
<dbReference type="Gramene" id="ONK55867">
    <property type="protein sequence ID" value="ONK55867"/>
    <property type="gene ID" value="A4U43_C10F1780"/>
</dbReference>
<feature type="region of interest" description="Disordered" evidence="1">
    <location>
        <begin position="68"/>
        <end position="97"/>
    </location>
</feature>
<dbReference type="Proteomes" id="UP000243459">
    <property type="component" value="Chromosome 10"/>
</dbReference>
<evidence type="ECO:0000256" key="1">
    <source>
        <dbReference type="SAM" id="MobiDB-lite"/>
    </source>
</evidence>
<feature type="chain" id="PRO_5024292199" evidence="2">
    <location>
        <begin position="27"/>
        <end position="131"/>
    </location>
</feature>
<keyword evidence="2" id="KW-0732">Signal</keyword>
<dbReference type="EMBL" id="CM007390">
    <property type="protein sequence ID" value="ONK55867.1"/>
    <property type="molecule type" value="Genomic_DNA"/>
</dbReference>